<name>A0A7C9NKF8_9ACTN</name>
<protein>
    <submittedName>
        <fullName evidence="1">Uncharacterized protein</fullName>
    </submittedName>
</protein>
<evidence type="ECO:0000313" key="1">
    <source>
        <dbReference type="EMBL" id="NAS25438.1"/>
    </source>
</evidence>
<organism evidence="1 2">
    <name type="scientific">Herbidospora solisilvae</name>
    <dbReference type="NCBI Taxonomy" id="2696284"/>
    <lineage>
        <taxon>Bacteria</taxon>
        <taxon>Bacillati</taxon>
        <taxon>Actinomycetota</taxon>
        <taxon>Actinomycetes</taxon>
        <taxon>Streptosporangiales</taxon>
        <taxon>Streptosporangiaceae</taxon>
        <taxon>Herbidospora</taxon>
    </lineage>
</organism>
<proteinExistence type="predicted"/>
<sequence length="298" mass="33072">MDEMQEHDWERLTYQLKRGRCTPFVGAGASVSVLPSGGALSHKLAEILGYTGKYADDLPYVAQWGGIKHDLVHIKEMVRDILDVGLAPDFSNPEEPHGLLAGFPLPVFVTTNFDDFIAQSLLAVGKSPTSVICPWKSDITTEENVLASEAVWKPEPLAPLVYHLHGALTDPASLVIAHDDYHEFTRNLAVESATGQRKMLPPSVLKALTREPLLFVGYSLQDISFRMLFQELIKSIPGISQRKHVSIQLERVTGDEDRDVEDLKLQLDSYYRGWKITVFWGGAAAFCAELRARMGAPS</sequence>
<evidence type="ECO:0000313" key="2">
    <source>
        <dbReference type="Proteomes" id="UP000479526"/>
    </source>
</evidence>
<accession>A0A7C9NKF8</accession>
<keyword evidence="2" id="KW-1185">Reference proteome</keyword>
<dbReference type="Proteomes" id="UP000479526">
    <property type="component" value="Unassembled WGS sequence"/>
</dbReference>
<dbReference type="RefSeq" id="WP_161482509.1">
    <property type="nucleotide sequence ID" value="NZ_WXEW01000008.1"/>
</dbReference>
<dbReference type="EMBL" id="WXEW01000008">
    <property type="protein sequence ID" value="NAS25438.1"/>
    <property type="molecule type" value="Genomic_DNA"/>
</dbReference>
<dbReference type="AlphaFoldDB" id="A0A7C9NKF8"/>
<comment type="caution">
    <text evidence="1">The sequence shown here is derived from an EMBL/GenBank/DDBJ whole genome shotgun (WGS) entry which is preliminary data.</text>
</comment>
<dbReference type="Pfam" id="PF13289">
    <property type="entry name" value="SIR2_2"/>
    <property type="match status" value="1"/>
</dbReference>
<reference evidence="1 2" key="1">
    <citation type="submission" date="2020-01" db="EMBL/GenBank/DDBJ databases">
        <title>Herbidospora sp. NEAU-GS84 nov., a novel actinomycete isolated from soil.</title>
        <authorList>
            <person name="Han L."/>
        </authorList>
    </citation>
    <scope>NUCLEOTIDE SEQUENCE [LARGE SCALE GENOMIC DNA]</scope>
    <source>
        <strain evidence="1 2">NEAU-GS84</strain>
    </source>
</reference>
<gene>
    <name evidence="1" type="ORF">GT755_27615</name>
</gene>